<sequence length="161" mass="17743">MFYISYSETFVGRPPIPPSPIISSSYLDISSAFLQAPISFSDHLHSPTTTLGDGLTSRTPASSPETRLQRIGAFRVLRMVGRNAAELQLSPPYRRLHPVFNVSLLMPAKDPSFTFLPEPADLALPHALGTSIARWIAVALILEHRAGFAGHEYLLRGSRYI</sequence>
<evidence type="ECO:0000313" key="2">
    <source>
        <dbReference type="EMBL" id="KAG0139772.1"/>
    </source>
</evidence>
<keyword evidence="3" id="KW-1185">Reference proteome</keyword>
<dbReference type="EMBL" id="MU167525">
    <property type="protein sequence ID" value="KAG0139772.1"/>
    <property type="molecule type" value="Genomic_DNA"/>
</dbReference>
<comment type="caution">
    <text evidence="2">The sequence shown here is derived from an EMBL/GenBank/DDBJ whole genome shotgun (WGS) entry which is preliminary data.</text>
</comment>
<dbReference type="OrthoDB" id="3341476at2759"/>
<dbReference type="Proteomes" id="UP000886653">
    <property type="component" value="Unassembled WGS sequence"/>
</dbReference>
<evidence type="ECO:0000313" key="3">
    <source>
        <dbReference type="Proteomes" id="UP000886653"/>
    </source>
</evidence>
<dbReference type="Pfam" id="PF24626">
    <property type="entry name" value="SH3_Tf2-1"/>
    <property type="match status" value="1"/>
</dbReference>
<dbReference type="AlphaFoldDB" id="A0A9P6N8M5"/>
<name>A0A9P6N8M5_9BASI</name>
<proteinExistence type="predicted"/>
<dbReference type="InterPro" id="IPR056924">
    <property type="entry name" value="SH3_Tf2-1"/>
</dbReference>
<protein>
    <recommendedName>
        <fullName evidence="1">Tf2-1-like SH3-like domain-containing protein</fullName>
    </recommendedName>
</protein>
<reference evidence="2" key="1">
    <citation type="submission" date="2013-11" db="EMBL/GenBank/DDBJ databases">
        <title>Genome sequence of the fusiform rust pathogen reveals effectors for host alternation and coevolution with pine.</title>
        <authorList>
            <consortium name="DOE Joint Genome Institute"/>
            <person name="Smith K."/>
            <person name="Pendleton A."/>
            <person name="Kubisiak T."/>
            <person name="Anderson C."/>
            <person name="Salamov A."/>
            <person name="Aerts A."/>
            <person name="Riley R."/>
            <person name="Clum A."/>
            <person name="Lindquist E."/>
            <person name="Ence D."/>
            <person name="Campbell M."/>
            <person name="Kronenberg Z."/>
            <person name="Feau N."/>
            <person name="Dhillon B."/>
            <person name="Hamelin R."/>
            <person name="Burleigh J."/>
            <person name="Smith J."/>
            <person name="Yandell M."/>
            <person name="Nelson C."/>
            <person name="Grigoriev I."/>
            <person name="Davis J."/>
        </authorList>
    </citation>
    <scope>NUCLEOTIDE SEQUENCE</scope>
    <source>
        <strain evidence="2">G11</strain>
    </source>
</reference>
<evidence type="ECO:0000259" key="1">
    <source>
        <dbReference type="Pfam" id="PF24626"/>
    </source>
</evidence>
<feature type="domain" description="Tf2-1-like SH3-like" evidence="1">
    <location>
        <begin position="70"/>
        <end position="107"/>
    </location>
</feature>
<accession>A0A9P6N8M5</accession>
<gene>
    <name evidence="2" type="ORF">CROQUDRAFT_111451</name>
</gene>
<organism evidence="2 3">
    <name type="scientific">Cronartium quercuum f. sp. fusiforme G11</name>
    <dbReference type="NCBI Taxonomy" id="708437"/>
    <lineage>
        <taxon>Eukaryota</taxon>
        <taxon>Fungi</taxon>
        <taxon>Dikarya</taxon>
        <taxon>Basidiomycota</taxon>
        <taxon>Pucciniomycotina</taxon>
        <taxon>Pucciniomycetes</taxon>
        <taxon>Pucciniales</taxon>
        <taxon>Coleosporiaceae</taxon>
        <taxon>Cronartium</taxon>
    </lineage>
</organism>